<dbReference type="PANTHER" id="PTHR36587:SF2">
    <property type="entry name" value="EXPRESSION SITE-ASSOCIATED GENE 3 (ESAG3)-LIKE PROTEIN"/>
    <property type="match status" value="1"/>
</dbReference>
<dbReference type="PANTHER" id="PTHR36587">
    <property type="entry name" value="EXPRESSION SITE-ASSOCIATED GENE 3 (ESAG3)-LIKE PROTEIN"/>
    <property type="match status" value="1"/>
</dbReference>
<protein>
    <submittedName>
        <fullName evidence="2">Uncharacterized protein</fullName>
    </submittedName>
</protein>
<gene>
    <name evidence="2" type="ORF">AB675_9434</name>
</gene>
<accession>A0A0N1NXP8</accession>
<name>A0A0N1NXP8_9EURO</name>
<reference evidence="2 3" key="1">
    <citation type="submission" date="2015-06" db="EMBL/GenBank/DDBJ databases">
        <title>Draft genome of the ant-associated black yeast Phialophora attae CBS 131958.</title>
        <authorList>
            <person name="Moreno L.F."/>
            <person name="Stielow B.J."/>
            <person name="de Hoog S."/>
            <person name="Vicente V.A."/>
            <person name="Weiss V.A."/>
            <person name="de Vries M."/>
            <person name="Cruz L.M."/>
            <person name="Souza E.M."/>
        </authorList>
    </citation>
    <scope>NUCLEOTIDE SEQUENCE [LARGE SCALE GENOMIC DNA]</scope>
    <source>
        <strain evidence="2 3">CBS 131958</strain>
    </source>
</reference>
<proteinExistence type="predicted"/>
<dbReference type="RefSeq" id="XP_017994657.1">
    <property type="nucleotide sequence ID" value="XM_018149966.1"/>
</dbReference>
<keyword evidence="1" id="KW-0472">Membrane</keyword>
<keyword evidence="1" id="KW-1133">Transmembrane helix</keyword>
<dbReference type="OrthoDB" id="422736at2759"/>
<evidence type="ECO:0000256" key="1">
    <source>
        <dbReference type="SAM" id="Phobius"/>
    </source>
</evidence>
<comment type="caution">
    <text evidence="2">The sequence shown here is derived from an EMBL/GenBank/DDBJ whole genome shotgun (WGS) entry which is preliminary data.</text>
</comment>
<keyword evidence="3" id="KW-1185">Reference proteome</keyword>
<dbReference type="AlphaFoldDB" id="A0A0N1NXP8"/>
<dbReference type="Proteomes" id="UP000038010">
    <property type="component" value="Unassembled WGS sequence"/>
</dbReference>
<feature type="transmembrane region" description="Helical" evidence="1">
    <location>
        <begin position="43"/>
        <end position="64"/>
    </location>
</feature>
<dbReference type="CDD" id="cd22997">
    <property type="entry name" value="GT_LH"/>
    <property type="match status" value="1"/>
</dbReference>
<organism evidence="2 3">
    <name type="scientific">Cyphellophora attinorum</name>
    <dbReference type="NCBI Taxonomy" id="1664694"/>
    <lineage>
        <taxon>Eukaryota</taxon>
        <taxon>Fungi</taxon>
        <taxon>Dikarya</taxon>
        <taxon>Ascomycota</taxon>
        <taxon>Pezizomycotina</taxon>
        <taxon>Eurotiomycetes</taxon>
        <taxon>Chaetothyriomycetidae</taxon>
        <taxon>Chaetothyriales</taxon>
        <taxon>Cyphellophoraceae</taxon>
        <taxon>Cyphellophora</taxon>
    </lineage>
</organism>
<keyword evidence="1" id="KW-0812">Transmembrane</keyword>
<dbReference type="EMBL" id="LFJN01000052">
    <property type="protein sequence ID" value="KPI34694.1"/>
    <property type="molecule type" value="Genomic_DNA"/>
</dbReference>
<dbReference type="STRING" id="1664694.A0A0N1NXP8"/>
<sequence>MSNYHDWRGFVSGLVGSRSWAYHPVNQTEAGEISQKSSSRWRFAKIAGGIALLWIIVLAIATPYKEEILDLVFFNTTKPSYFHVLLPANEGNSDLCKTLFSAAALDYPTPRMINWGEDYKDLDVAYGGAHIAKIEGILGFLRQLGPQSDNEMVLVADGYETIFQLRPSVMLDRYHAINDRANRRIASRMGYKAMNASEVPIHQSIVFAAQKRCFPATEDDPECYAVPESDLPTDVYGPLTDRLSGDEETAFSKYRQRFLNSGTIMGPVGDMKRVFEAALVKAKEMPVDTGSEQAAFASLFGAQEYQREVIRERHLNGWKKFSKRDTRDSILAEHPSRKRPELTDNTAAHEYGIGLDYRGELSLPTVFAEADAIFLTYASASSIREAAQKAGVPAPDPPRVLHLDEDIKRSTPPFWTADYTGKTFVPEDKEWSDVPLFTNIWTGISPATIVHPTSHSHLPKGQKPQKSQIRMNWRDLYFFPYLRQILETKAKAYRMPTAYSRGQEWWGPIDERGGFRIEMGQMPGHWLDWDSDRVCGTREISEEVLGDRRGNWVNPVWYLPWGGENEGLERWVKQEQGKDEPQE</sequence>
<dbReference type="VEuPathDB" id="FungiDB:AB675_9434"/>
<dbReference type="GeneID" id="28741846"/>
<evidence type="ECO:0000313" key="2">
    <source>
        <dbReference type="EMBL" id="KPI34694.1"/>
    </source>
</evidence>
<evidence type="ECO:0000313" key="3">
    <source>
        <dbReference type="Proteomes" id="UP000038010"/>
    </source>
</evidence>